<dbReference type="RefSeq" id="XP_041221981.1">
    <property type="nucleotide sequence ID" value="XM_041367700.1"/>
</dbReference>
<keyword evidence="2" id="KW-0479">Metal-binding</keyword>
<dbReference type="Pfam" id="PF12851">
    <property type="entry name" value="Tet_JBP"/>
    <property type="match status" value="1"/>
</dbReference>
<dbReference type="Proteomes" id="UP001195769">
    <property type="component" value="Unassembled WGS sequence"/>
</dbReference>
<sequence length="390" mass="44241">MHNIDVPDDWALRKVHLASQYVEEQFWSHVHQSPSIIPPIDLDVQMALSCAQLASTLANAYMNTTNLDLKRYSDACGQQPTGRSSTQEARLSKKFPPSRQIVLEKPCIVLDAGYCIIFWYVPAALSVWMKDDISAAMHNANDLLRDSIFSANANGVWRTDGSYFHATETRSVSPGCINVSPCWFQQGHEPYGHAHQNTDVSFCPDVSATLKSPHGLSIIKSMQRPSLLISAALRVMHPSLYWDPLRTTIEIGRWAYSTGRSEMYDRIRYWVSVFTGAAIMANRWSPAHRDPQCCPEWFDIMTCIGNYPNTHMKLPNLGIELVYDSGVMVAFCGRLVRHEVDVRSGDQWVWAWFMRDSVHNHFKIPCGQHSIYAQEDYAKYSKVEDISGSM</sequence>
<comment type="caution">
    <text evidence="7">The sequence shown here is derived from an EMBL/GenBank/DDBJ whole genome shotgun (WGS) entry which is preliminary data.</text>
</comment>
<evidence type="ECO:0000313" key="7">
    <source>
        <dbReference type="EMBL" id="KAG1896405.1"/>
    </source>
</evidence>
<evidence type="ECO:0000256" key="4">
    <source>
        <dbReference type="ARBA" id="ARBA00023002"/>
    </source>
</evidence>
<feature type="domain" description="2OGFeDO JBP1/TET oxygenase" evidence="6">
    <location>
        <begin position="216"/>
        <end position="339"/>
    </location>
</feature>
<dbReference type="GO" id="GO:0051213">
    <property type="term" value="F:dioxygenase activity"/>
    <property type="evidence" value="ECO:0007669"/>
    <property type="project" value="UniProtKB-KW"/>
</dbReference>
<proteinExistence type="predicted"/>
<keyword evidence="3" id="KW-0223">Dioxygenase</keyword>
<evidence type="ECO:0000259" key="6">
    <source>
        <dbReference type="Pfam" id="PF12851"/>
    </source>
</evidence>
<keyword evidence="8" id="KW-1185">Reference proteome</keyword>
<evidence type="ECO:0000256" key="3">
    <source>
        <dbReference type="ARBA" id="ARBA00022964"/>
    </source>
</evidence>
<name>A0AAD4DYU4_9AGAM</name>
<keyword evidence="5" id="KW-0408">Iron</keyword>
<organism evidence="7 8">
    <name type="scientific">Suillus fuscotomentosus</name>
    <dbReference type="NCBI Taxonomy" id="1912939"/>
    <lineage>
        <taxon>Eukaryota</taxon>
        <taxon>Fungi</taxon>
        <taxon>Dikarya</taxon>
        <taxon>Basidiomycota</taxon>
        <taxon>Agaricomycotina</taxon>
        <taxon>Agaricomycetes</taxon>
        <taxon>Agaricomycetidae</taxon>
        <taxon>Boletales</taxon>
        <taxon>Suillineae</taxon>
        <taxon>Suillaceae</taxon>
        <taxon>Suillus</taxon>
    </lineage>
</organism>
<dbReference type="Gene3D" id="3.60.130.30">
    <property type="match status" value="1"/>
</dbReference>
<dbReference type="InterPro" id="IPR024779">
    <property type="entry name" value="2OGFeDO_JBP1/TET_oxygenase_dom"/>
</dbReference>
<comment type="cofactor">
    <cofactor evidence="1">
        <name>Fe(2+)</name>
        <dbReference type="ChEBI" id="CHEBI:29033"/>
    </cofactor>
</comment>
<evidence type="ECO:0000256" key="5">
    <source>
        <dbReference type="ARBA" id="ARBA00023004"/>
    </source>
</evidence>
<protein>
    <recommendedName>
        <fullName evidence="6">2OGFeDO JBP1/TET oxygenase domain-containing protein</fullName>
    </recommendedName>
</protein>
<keyword evidence="4" id="KW-0560">Oxidoreductase</keyword>
<evidence type="ECO:0000256" key="2">
    <source>
        <dbReference type="ARBA" id="ARBA00022723"/>
    </source>
</evidence>
<dbReference type="AlphaFoldDB" id="A0AAD4DYU4"/>
<evidence type="ECO:0000256" key="1">
    <source>
        <dbReference type="ARBA" id="ARBA00001954"/>
    </source>
</evidence>
<reference evidence="7" key="1">
    <citation type="journal article" date="2020" name="New Phytol.">
        <title>Comparative genomics reveals dynamic genome evolution in host specialist ectomycorrhizal fungi.</title>
        <authorList>
            <person name="Lofgren L.A."/>
            <person name="Nguyen N.H."/>
            <person name="Vilgalys R."/>
            <person name="Ruytinx J."/>
            <person name="Liao H.L."/>
            <person name="Branco S."/>
            <person name="Kuo A."/>
            <person name="LaButti K."/>
            <person name="Lipzen A."/>
            <person name="Andreopoulos W."/>
            <person name="Pangilinan J."/>
            <person name="Riley R."/>
            <person name="Hundley H."/>
            <person name="Na H."/>
            <person name="Barry K."/>
            <person name="Grigoriev I.V."/>
            <person name="Stajich J.E."/>
            <person name="Kennedy P.G."/>
        </authorList>
    </citation>
    <scope>NUCLEOTIDE SEQUENCE</scope>
    <source>
        <strain evidence="7">FC203</strain>
    </source>
</reference>
<dbReference type="GO" id="GO:0046872">
    <property type="term" value="F:metal ion binding"/>
    <property type="evidence" value="ECO:0007669"/>
    <property type="project" value="UniProtKB-KW"/>
</dbReference>
<accession>A0AAD4DYU4</accession>
<evidence type="ECO:0000313" key="8">
    <source>
        <dbReference type="Proteomes" id="UP001195769"/>
    </source>
</evidence>
<dbReference type="EMBL" id="JABBWK010000056">
    <property type="protein sequence ID" value="KAG1896405.1"/>
    <property type="molecule type" value="Genomic_DNA"/>
</dbReference>
<gene>
    <name evidence="7" type="ORF">F5891DRAFT_1193220</name>
</gene>
<dbReference type="GeneID" id="64661998"/>